<evidence type="ECO:0000256" key="1">
    <source>
        <dbReference type="SAM" id="MobiDB-lite"/>
    </source>
</evidence>
<dbReference type="EMBL" id="CACSHJ010000096">
    <property type="protein sequence ID" value="CAA0408572.1"/>
    <property type="molecule type" value="Genomic_DNA"/>
</dbReference>
<dbReference type="PANTHER" id="PTHR37263">
    <property type="entry name" value="EXPRESSED PROTEIN"/>
    <property type="match status" value="1"/>
</dbReference>
<name>A0A384KSW0_ARATH</name>
<gene>
    <name evidence="2" type="ordered locus">At5g49015</name>
    <name evidence="5" type="ordered locus">AXX17_At5g47730</name>
    <name evidence="6" type="ORF">AN1_LOCUS25149</name>
    <name evidence="4" type="ORF">AT9943_LOCUS21687</name>
    <name evidence="3" type="ORF">C24_LOCUS24980</name>
</gene>
<dbReference type="Proteomes" id="UP000434276">
    <property type="component" value="Unassembled WGS sequence"/>
</dbReference>
<proteinExistence type="predicted"/>
<dbReference type="KEGG" id="ath:AT5G49015"/>
<feature type="compositionally biased region" description="Low complexity" evidence="1">
    <location>
        <begin position="25"/>
        <end position="36"/>
    </location>
</feature>
<reference evidence="4 10" key="4">
    <citation type="submission" date="2020-09" db="EMBL/GenBank/DDBJ databases">
        <authorList>
            <person name="Ashkenazy H."/>
        </authorList>
    </citation>
    <scope>NUCLEOTIDE SEQUENCE [LARGE SCALE GENOMIC DNA]</scope>
    <source>
        <strain evidence="10">cv. Cdm-0</strain>
    </source>
</reference>
<sequence>MHLWPSLKLRNSFKSTSQKRYQRMNSGKQSQSNQQKLLDGDKESGSPEISSGGGFAVVCRDVAMVLSCCYCCFCCGACIDEEEI</sequence>
<accession>A0A384KSW0</accession>
<reference evidence="3 9" key="3">
    <citation type="submission" date="2019-12" db="EMBL/GenBank/DDBJ databases">
        <authorList>
            <person name="Jiao W.-B."/>
            <person name="Schneeberger K."/>
        </authorList>
    </citation>
    <scope>NUCLEOTIDE SEQUENCE [LARGE SCALE GENOMIC DNA]</scope>
    <source>
        <strain evidence="8">cv. An-1</strain>
        <strain evidence="9">cv. C24</strain>
    </source>
</reference>
<protein>
    <submittedName>
        <fullName evidence="4">(thale cress) hypothetical protein</fullName>
    </submittedName>
</protein>
<dbReference type="RefSeq" id="NP_001318766.1">
    <property type="nucleotide sequence ID" value="NM_001344811.1"/>
</dbReference>
<dbReference type="EMBL" id="LUHQ01000005">
    <property type="protein sequence ID" value="OAO93414.1"/>
    <property type="molecule type" value="Genomic_DNA"/>
</dbReference>
<evidence type="ECO:0000313" key="4">
    <source>
        <dbReference type="EMBL" id="CAD5334380.1"/>
    </source>
</evidence>
<dbReference type="Proteomes" id="UP000078284">
    <property type="component" value="Chromosome 5"/>
</dbReference>
<evidence type="ECO:0000313" key="5">
    <source>
        <dbReference type="EMBL" id="OAO93414.1"/>
    </source>
</evidence>
<dbReference type="EMBL" id="LR881470">
    <property type="protein sequence ID" value="CAD5334380.1"/>
    <property type="molecule type" value="Genomic_DNA"/>
</dbReference>
<dbReference type="Proteomes" id="UP000516314">
    <property type="component" value="Chromosome 5"/>
</dbReference>
<reference evidence="7" key="1">
    <citation type="journal article" date="2016" name="Proc. Natl. Acad. Sci. U.S.A.">
        <title>Chromosome-level assembly of Arabidopsis thaliana Ler reveals the extent of translocation and inversion polymorphisms.</title>
        <authorList>
            <person name="Zapata L."/>
            <person name="Ding J."/>
            <person name="Willing E.M."/>
            <person name="Hartwig B."/>
            <person name="Bezdan D."/>
            <person name="Jiao W.B."/>
            <person name="Patel V."/>
            <person name="Velikkakam James G."/>
            <person name="Koornneef M."/>
            <person name="Ossowski S."/>
            <person name="Schneeberger K."/>
        </authorList>
    </citation>
    <scope>NUCLEOTIDE SEQUENCE [LARGE SCALE GENOMIC DNA]</scope>
    <source>
        <strain evidence="7">cv. Landsberg erecta</strain>
    </source>
</reference>
<evidence type="ECO:0000313" key="9">
    <source>
        <dbReference type="Proteomes" id="UP000434276"/>
    </source>
</evidence>
<dbReference type="EMBL" id="CACRSJ010000110">
    <property type="protein sequence ID" value="VYS69764.1"/>
    <property type="molecule type" value="Genomic_DNA"/>
</dbReference>
<evidence type="ECO:0000313" key="2">
    <source>
        <dbReference type="Araport" id="AT5G49015"/>
    </source>
</evidence>
<dbReference type="SMR" id="A0A384KSW0"/>
<dbReference type="Proteomes" id="UP000426265">
    <property type="component" value="Unassembled WGS sequence"/>
</dbReference>
<feature type="region of interest" description="Disordered" evidence="1">
    <location>
        <begin position="14"/>
        <end position="53"/>
    </location>
</feature>
<dbReference type="Araport" id="AT5G49015"/>
<dbReference type="AlphaFoldDB" id="A0A384KSW0"/>
<evidence type="ECO:0000313" key="8">
    <source>
        <dbReference type="Proteomes" id="UP000426265"/>
    </source>
</evidence>
<dbReference type="PANTHER" id="PTHR37263:SF2">
    <property type="entry name" value="EXPRESSED PROTEIN"/>
    <property type="match status" value="1"/>
</dbReference>
<evidence type="ECO:0000313" key="3">
    <source>
        <dbReference type="EMBL" id="CAA0408572.1"/>
    </source>
</evidence>
<evidence type="ECO:0000313" key="7">
    <source>
        <dbReference type="Proteomes" id="UP000078284"/>
    </source>
</evidence>
<reference evidence="5" key="2">
    <citation type="submission" date="2016-03" db="EMBL/GenBank/DDBJ databases">
        <title>Full-length assembly of Arabidopsis thaliana Ler reveals the complement of translocations and inversions.</title>
        <authorList>
            <person name="Zapata L."/>
            <person name="Schneeberger K."/>
            <person name="Ossowski S."/>
        </authorList>
    </citation>
    <scope>NUCLEOTIDE SEQUENCE [LARGE SCALE GENOMIC DNA]</scope>
    <source>
        <tissue evidence="5">Leaf</tissue>
    </source>
</reference>
<evidence type="ECO:0000313" key="10">
    <source>
        <dbReference type="Proteomes" id="UP000516314"/>
    </source>
</evidence>
<dbReference type="OMA" id="NLEWNLH"/>
<dbReference type="GeneID" id="2746203"/>
<dbReference type="RefSeq" id="NP_001032041.1">
    <property type="nucleotide sequence ID" value="NM_001036964.2"/>
</dbReference>
<dbReference type="RefSeq" id="NP_001330611.1">
    <property type="nucleotide sequence ID" value="NM_001344812.1"/>
</dbReference>
<evidence type="ECO:0000313" key="6">
    <source>
        <dbReference type="EMBL" id="VYS69764.1"/>
    </source>
</evidence>
<organism evidence="5 7">
    <name type="scientific">Arabidopsis thaliana</name>
    <name type="common">Mouse-ear cress</name>
    <dbReference type="NCBI Taxonomy" id="3702"/>
    <lineage>
        <taxon>Eukaryota</taxon>
        <taxon>Viridiplantae</taxon>
        <taxon>Streptophyta</taxon>
        <taxon>Embryophyta</taxon>
        <taxon>Tracheophyta</taxon>
        <taxon>Spermatophyta</taxon>
        <taxon>Magnoliopsida</taxon>
        <taxon>eudicotyledons</taxon>
        <taxon>Gunneridae</taxon>
        <taxon>Pentapetalae</taxon>
        <taxon>rosids</taxon>
        <taxon>malvids</taxon>
        <taxon>Brassicales</taxon>
        <taxon>Brassicaceae</taxon>
        <taxon>Camelineae</taxon>
        <taxon>Arabidopsis</taxon>
    </lineage>
</organism>
<dbReference type="ExpressionAtlas" id="A0A384KSW0">
    <property type="expression patterns" value="baseline and differential"/>
</dbReference>